<evidence type="ECO:0000313" key="3">
    <source>
        <dbReference type="Proteomes" id="UP001055439"/>
    </source>
</evidence>
<dbReference type="Proteomes" id="UP001055439">
    <property type="component" value="Chromosome 4"/>
</dbReference>
<keyword evidence="3" id="KW-1185">Reference proteome</keyword>
<accession>A0A9E7FPD5</accession>
<dbReference type="OrthoDB" id="1813162at2759"/>
<evidence type="ECO:0000313" key="2">
    <source>
        <dbReference type="EMBL" id="URD97563.1"/>
    </source>
</evidence>
<name>A0A9E7FPD5_9LILI</name>
<dbReference type="AlphaFoldDB" id="A0A9E7FPD5"/>
<protein>
    <submittedName>
        <fullName evidence="2">Uncharacterized protein</fullName>
    </submittedName>
</protein>
<proteinExistence type="predicted"/>
<reference evidence="2" key="1">
    <citation type="submission" date="2022-05" db="EMBL/GenBank/DDBJ databases">
        <title>The Musa troglodytarum L. genome provides insights into the mechanism of non-climacteric behaviour and enrichment of carotenoids.</title>
        <authorList>
            <person name="Wang J."/>
        </authorList>
    </citation>
    <scope>NUCLEOTIDE SEQUENCE</scope>
    <source>
        <tissue evidence="2">Leaf</tissue>
    </source>
</reference>
<sequence length="93" mass="10085">MSKSLGRFPSGSLHSNLCSMDASMRCTIRYANGSPGQIRRPDPNGVNSKWRPLKSTSLFKNLSGKNSSGSVHKLLSRPIAQILMSNRVPLGIS</sequence>
<evidence type="ECO:0000256" key="1">
    <source>
        <dbReference type="SAM" id="MobiDB-lite"/>
    </source>
</evidence>
<organism evidence="2 3">
    <name type="scientific">Musa troglodytarum</name>
    <name type="common">fe'i banana</name>
    <dbReference type="NCBI Taxonomy" id="320322"/>
    <lineage>
        <taxon>Eukaryota</taxon>
        <taxon>Viridiplantae</taxon>
        <taxon>Streptophyta</taxon>
        <taxon>Embryophyta</taxon>
        <taxon>Tracheophyta</taxon>
        <taxon>Spermatophyta</taxon>
        <taxon>Magnoliopsida</taxon>
        <taxon>Liliopsida</taxon>
        <taxon>Zingiberales</taxon>
        <taxon>Musaceae</taxon>
        <taxon>Musa</taxon>
    </lineage>
</organism>
<dbReference type="EMBL" id="CP097506">
    <property type="protein sequence ID" value="URD97563.1"/>
    <property type="molecule type" value="Genomic_DNA"/>
</dbReference>
<gene>
    <name evidence="2" type="ORF">MUK42_30278</name>
</gene>
<feature type="region of interest" description="Disordered" evidence="1">
    <location>
        <begin position="32"/>
        <end position="51"/>
    </location>
</feature>